<evidence type="ECO:0000256" key="1">
    <source>
        <dbReference type="ARBA" id="ARBA00004651"/>
    </source>
</evidence>
<evidence type="ECO:0000256" key="6">
    <source>
        <dbReference type="ARBA" id="ARBA00023136"/>
    </source>
</evidence>
<keyword evidence="4 7" id="KW-0812">Transmembrane</keyword>
<sequence length="144" mass="16663">MLYNRPNLFFKRYSSWSPLFIRLVAGFHLIYGVLDNVLSRARMTEFIQYLNTHGVPYSIAAYLSVYAQLICGVCFILGCFQRTSAFVMILNFIFALIIAHVGDRYDNLFPALFMLASSLSLFFSGAGKLSLDQYRIRRFRSKRK</sequence>
<keyword evidence="3" id="KW-1003">Cell membrane</keyword>
<dbReference type="Proteomes" id="UP000199421">
    <property type="component" value="Unassembled WGS sequence"/>
</dbReference>
<dbReference type="PANTHER" id="PTHR33452">
    <property type="entry name" value="OXIDOREDUCTASE CATD-RELATED"/>
    <property type="match status" value="1"/>
</dbReference>
<feature type="transmembrane region" description="Helical" evidence="7">
    <location>
        <begin position="20"/>
        <end position="39"/>
    </location>
</feature>
<reference evidence="9" key="1">
    <citation type="submission" date="2016-10" db="EMBL/GenBank/DDBJ databases">
        <authorList>
            <person name="Varghese N."/>
            <person name="Submissions S."/>
        </authorList>
    </citation>
    <scope>NUCLEOTIDE SEQUENCE [LARGE SCALE GENOMIC DNA]</scope>
    <source>
        <strain evidence="9">DSM 18733</strain>
    </source>
</reference>
<feature type="transmembrane region" description="Helical" evidence="7">
    <location>
        <begin position="59"/>
        <end position="78"/>
    </location>
</feature>
<proteinExistence type="inferred from homology"/>
<accession>A0A1H7PIR1</accession>
<dbReference type="STRING" id="407022.SAMN05661044_02256"/>
<evidence type="ECO:0000313" key="9">
    <source>
        <dbReference type="Proteomes" id="UP000199421"/>
    </source>
</evidence>
<dbReference type="AlphaFoldDB" id="A0A1H7PIR1"/>
<comment type="similarity">
    <text evidence="2">Belongs to the DoxX family.</text>
</comment>
<gene>
    <name evidence="8" type="ORF">SAMN05661044_02256</name>
</gene>
<evidence type="ECO:0000256" key="3">
    <source>
        <dbReference type="ARBA" id="ARBA00022475"/>
    </source>
</evidence>
<feature type="transmembrane region" description="Helical" evidence="7">
    <location>
        <begin position="85"/>
        <end position="102"/>
    </location>
</feature>
<comment type="subcellular location">
    <subcellularLocation>
        <location evidence="1">Cell membrane</location>
        <topology evidence="1">Multi-pass membrane protein</topology>
    </subcellularLocation>
</comment>
<keyword evidence="6 7" id="KW-0472">Membrane</keyword>
<name>A0A1H7PIR1_OLID1</name>
<dbReference type="EMBL" id="FOAF01000002">
    <property type="protein sequence ID" value="SEL35670.1"/>
    <property type="molecule type" value="Genomic_DNA"/>
</dbReference>
<dbReference type="OrthoDB" id="9813193at2"/>
<dbReference type="PANTHER" id="PTHR33452:SF1">
    <property type="entry name" value="INNER MEMBRANE PROTEIN YPHA-RELATED"/>
    <property type="match status" value="1"/>
</dbReference>
<dbReference type="GO" id="GO:0005886">
    <property type="term" value="C:plasma membrane"/>
    <property type="evidence" value="ECO:0007669"/>
    <property type="project" value="UniProtKB-SubCell"/>
</dbReference>
<evidence type="ECO:0000256" key="2">
    <source>
        <dbReference type="ARBA" id="ARBA00006679"/>
    </source>
</evidence>
<organism evidence="8 9">
    <name type="scientific">Olivibacter domesticus</name>
    <name type="common">Pseudosphingobacterium domesticum</name>
    <dbReference type="NCBI Taxonomy" id="407022"/>
    <lineage>
        <taxon>Bacteria</taxon>
        <taxon>Pseudomonadati</taxon>
        <taxon>Bacteroidota</taxon>
        <taxon>Sphingobacteriia</taxon>
        <taxon>Sphingobacteriales</taxon>
        <taxon>Sphingobacteriaceae</taxon>
        <taxon>Olivibacter</taxon>
    </lineage>
</organism>
<evidence type="ECO:0000256" key="5">
    <source>
        <dbReference type="ARBA" id="ARBA00022989"/>
    </source>
</evidence>
<evidence type="ECO:0000256" key="4">
    <source>
        <dbReference type="ARBA" id="ARBA00022692"/>
    </source>
</evidence>
<evidence type="ECO:0000256" key="7">
    <source>
        <dbReference type="SAM" id="Phobius"/>
    </source>
</evidence>
<dbReference type="RefSeq" id="WP_093324033.1">
    <property type="nucleotide sequence ID" value="NZ_FOAF01000002.1"/>
</dbReference>
<keyword evidence="5 7" id="KW-1133">Transmembrane helix</keyword>
<dbReference type="InterPro" id="IPR032808">
    <property type="entry name" value="DoxX"/>
</dbReference>
<dbReference type="Pfam" id="PF07681">
    <property type="entry name" value="DoxX"/>
    <property type="match status" value="1"/>
</dbReference>
<dbReference type="InterPro" id="IPR051907">
    <property type="entry name" value="DoxX-like_oxidoreductase"/>
</dbReference>
<feature type="transmembrane region" description="Helical" evidence="7">
    <location>
        <begin position="108"/>
        <end position="131"/>
    </location>
</feature>
<evidence type="ECO:0000313" key="8">
    <source>
        <dbReference type="EMBL" id="SEL35670.1"/>
    </source>
</evidence>
<protein>
    <submittedName>
        <fullName evidence="8">Putative oxidoreductase</fullName>
    </submittedName>
</protein>
<keyword evidence="9" id="KW-1185">Reference proteome</keyword>